<sequence>MPTQRLAAWWMGLGAGALLCSTAWAQQQPEGPSIPTVYCATVNTADMTPISSDYQSDGRCFNNCTELGYALAIVQHKNCWCSNLIPNPDDRKPLKDCQAPCPGYPFDHCGGNGVYGYLEVLGFMPSGTAEPGGSSPQPTTTSSKVPKTSSTSSASSSSSSSSSSSDHPPSTTPSSSSSSDTPSVTTVTIGGTVTTITATPATTHDAAASSSSGDHSHGLASGAIAGIVIGVIGAIAVGACFAWLWWSRKHRRDEADSNPLDSPIRSRGSGSGAHSPPMADMSDGRYAPSAGSGQLGWDSDRCRSHLMPVDPRLDPFIYSSDQNTSRLSFTSLQDNQDYSRRVHQPQRVLRAVNPDPEED</sequence>
<keyword evidence="2" id="KW-0812">Transmembrane</keyword>
<comment type="caution">
    <text evidence="5">The sequence shown here is derived from an EMBL/GenBank/DDBJ whole genome shotgun (WGS) entry which is preliminary data.</text>
</comment>
<gene>
    <name evidence="5" type="ORF">VTJ83DRAFT_4283</name>
</gene>
<accession>A0ABR4DB09</accession>
<keyword evidence="2" id="KW-0472">Membrane</keyword>
<evidence type="ECO:0000256" key="3">
    <source>
        <dbReference type="SAM" id="SignalP"/>
    </source>
</evidence>
<dbReference type="PROSITE" id="PS51212">
    <property type="entry name" value="WSC"/>
    <property type="match status" value="1"/>
</dbReference>
<dbReference type="EMBL" id="JAZGUE010000004">
    <property type="protein sequence ID" value="KAL2267006.1"/>
    <property type="molecule type" value="Genomic_DNA"/>
</dbReference>
<evidence type="ECO:0000259" key="4">
    <source>
        <dbReference type="PROSITE" id="PS51212"/>
    </source>
</evidence>
<feature type="signal peptide" evidence="3">
    <location>
        <begin position="1"/>
        <end position="25"/>
    </location>
</feature>
<reference evidence="5 6" key="1">
    <citation type="journal article" date="2024" name="Commun. Biol.">
        <title>Comparative genomic analysis of thermophilic fungi reveals convergent evolutionary adaptations and gene losses.</title>
        <authorList>
            <person name="Steindorff A.S."/>
            <person name="Aguilar-Pontes M.V."/>
            <person name="Robinson A.J."/>
            <person name="Andreopoulos B."/>
            <person name="LaButti K."/>
            <person name="Kuo A."/>
            <person name="Mondo S."/>
            <person name="Riley R."/>
            <person name="Otillar R."/>
            <person name="Haridas S."/>
            <person name="Lipzen A."/>
            <person name="Grimwood J."/>
            <person name="Schmutz J."/>
            <person name="Clum A."/>
            <person name="Reid I.D."/>
            <person name="Moisan M.C."/>
            <person name="Butler G."/>
            <person name="Nguyen T.T.M."/>
            <person name="Dewar K."/>
            <person name="Conant G."/>
            <person name="Drula E."/>
            <person name="Henrissat B."/>
            <person name="Hansel C."/>
            <person name="Singer S."/>
            <person name="Hutchinson M.I."/>
            <person name="de Vries R.P."/>
            <person name="Natvig D.O."/>
            <person name="Powell A.J."/>
            <person name="Tsang A."/>
            <person name="Grigoriev I.V."/>
        </authorList>
    </citation>
    <scope>NUCLEOTIDE SEQUENCE [LARGE SCALE GENOMIC DNA]</scope>
    <source>
        <strain evidence="5 6">ATCC 22073</strain>
    </source>
</reference>
<feature type="domain" description="WSC" evidence="4">
    <location>
        <begin position="33"/>
        <end position="121"/>
    </location>
</feature>
<feature type="region of interest" description="Disordered" evidence="1">
    <location>
        <begin position="128"/>
        <end position="217"/>
    </location>
</feature>
<dbReference type="PANTHER" id="PTHR16861">
    <property type="entry name" value="GLYCOPROTEIN 38"/>
    <property type="match status" value="1"/>
</dbReference>
<proteinExistence type="predicted"/>
<dbReference type="CDD" id="cd12087">
    <property type="entry name" value="TM_EGFR-like"/>
    <property type="match status" value="1"/>
</dbReference>
<feature type="chain" id="PRO_5045280881" description="WSC domain-containing protein" evidence="3">
    <location>
        <begin position="26"/>
        <end position="359"/>
    </location>
</feature>
<name>A0ABR4DB09_9PEZI</name>
<feature type="region of interest" description="Disordered" evidence="1">
    <location>
        <begin position="252"/>
        <end position="300"/>
    </location>
</feature>
<dbReference type="Proteomes" id="UP001600064">
    <property type="component" value="Unassembled WGS sequence"/>
</dbReference>
<evidence type="ECO:0000313" key="5">
    <source>
        <dbReference type="EMBL" id="KAL2267006.1"/>
    </source>
</evidence>
<keyword evidence="2" id="KW-1133">Transmembrane helix</keyword>
<dbReference type="Pfam" id="PF01822">
    <property type="entry name" value="WSC"/>
    <property type="match status" value="1"/>
</dbReference>
<evidence type="ECO:0000313" key="6">
    <source>
        <dbReference type="Proteomes" id="UP001600064"/>
    </source>
</evidence>
<keyword evidence="6" id="KW-1185">Reference proteome</keyword>
<organism evidence="5 6">
    <name type="scientific">Remersonia thermophila</name>
    <dbReference type="NCBI Taxonomy" id="72144"/>
    <lineage>
        <taxon>Eukaryota</taxon>
        <taxon>Fungi</taxon>
        <taxon>Dikarya</taxon>
        <taxon>Ascomycota</taxon>
        <taxon>Pezizomycotina</taxon>
        <taxon>Sordariomycetes</taxon>
        <taxon>Sordariomycetidae</taxon>
        <taxon>Sordariales</taxon>
        <taxon>Sordariales incertae sedis</taxon>
        <taxon>Remersonia</taxon>
    </lineage>
</organism>
<feature type="region of interest" description="Disordered" evidence="1">
    <location>
        <begin position="330"/>
        <end position="359"/>
    </location>
</feature>
<keyword evidence="3" id="KW-0732">Signal</keyword>
<dbReference type="PANTHER" id="PTHR16861:SF4">
    <property type="entry name" value="SH3 DOMAIN PROTEIN (AFU_ORTHOLOGUE AFUA_1G13610)"/>
    <property type="match status" value="1"/>
</dbReference>
<dbReference type="SMART" id="SM00321">
    <property type="entry name" value="WSC"/>
    <property type="match status" value="1"/>
</dbReference>
<dbReference type="InterPro" id="IPR002889">
    <property type="entry name" value="WSC_carb-bd"/>
</dbReference>
<feature type="transmembrane region" description="Helical" evidence="2">
    <location>
        <begin position="219"/>
        <end position="246"/>
    </location>
</feature>
<evidence type="ECO:0000256" key="2">
    <source>
        <dbReference type="SAM" id="Phobius"/>
    </source>
</evidence>
<feature type="compositionally biased region" description="Low complexity" evidence="1">
    <location>
        <begin position="134"/>
        <end position="217"/>
    </location>
</feature>
<evidence type="ECO:0000256" key="1">
    <source>
        <dbReference type="SAM" id="MobiDB-lite"/>
    </source>
</evidence>
<dbReference type="RefSeq" id="XP_070865733.1">
    <property type="nucleotide sequence ID" value="XM_071010755.1"/>
</dbReference>
<dbReference type="GeneID" id="98125399"/>
<protein>
    <recommendedName>
        <fullName evidence="4">WSC domain-containing protein</fullName>
    </recommendedName>
</protein>